<reference evidence="2" key="2">
    <citation type="submission" date="2023-05" db="EMBL/GenBank/DDBJ databases">
        <authorList>
            <consortium name="Lawrence Berkeley National Laboratory"/>
            <person name="Steindorff A."/>
            <person name="Hensen N."/>
            <person name="Bonometti L."/>
            <person name="Westerberg I."/>
            <person name="Brannstrom I.O."/>
            <person name="Guillou S."/>
            <person name="Cros-Aarteil S."/>
            <person name="Calhoun S."/>
            <person name="Haridas S."/>
            <person name="Kuo A."/>
            <person name="Mondo S."/>
            <person name="Pangilinan J."/>
            <person name="Riley R."/>
            <person name="Labutti K."/>
            <person name="Andreopoulos B."/>
            <person name="Lipzen A."/>
            <person name="Chen C."/>
            <person name="Yanf M."/>
            <person name="Daum C."/>
            <person name="Ng V."/>
            <person name="Clum A."/>
            <person name="Ohm R."/>
            <person name="Martin F."/>
            <person name="Silar P."/>
            <person name="Natvig D."/>
            <person name="Lalanne C."/>
            <person name="Gautier V."/>
            <person name="Ament-Velasquez S.L."/>
            <person name="Kruys A."/>
            <person name="Hutchinson M.I."/>
            <person name="Powell A.J."/>
            <person name="Barry K."/>
            <person name="Miller A.N."/>
            <person name="Grigoriev I.V."/>
            <person name="Debuchy R."/>
            <person name="Gladieux P."/>
            <person name="Thoren M.H."/>
            <person name="Johannesson H."/>
        </authorList>
    </citation>
    <scope>NUCLEOTIDE SEQUENCE</scope>
    <source>
        <strain evidence="2">CBS 123565</strain>
    </source>
</reference>
<feature type="region of interest" description="Disordered" evidence="1">
    <location>
        <begin position="1"/>
        <end position="52"/>
    </location>
</feature>
<sequence>MSKRCKRTTFKYTVTSVSPRAHQTEPPRLAGPPDSPQNGRSGATEQRPESPHTYMRWTACRSTSGPGPEGFGANGIMERCRTERCVSVWPTLRQWVGSVRRTCGAWGMAQRFKNNCPSVDWKLRQKTSSLPWSQTSGASMYFVDKLQNNAITWHHARGAGR</sequence>
<accession>A0AAN6ZGA0</accession>
<comment type="caution">
    <text evidence="2">The sequence shown here is derived from an EMBL/GenBank/DDBJ whole genome shotgun (WGS) entry which is preliminary data.</text>
</comment>
<protein>
    <submittedName>
        <fullName evidence="2">Uncharacterized protein</fullName>
    </submittedName>
</protein>
<dbReference type="EMBL" id="MU853402">
    <property type="protein sequence ID" value="KAK4138035.1"/>
    <property type="molecule type" value="Genomic_DNA"/>
</dbReference>
<dbReference type="Proteomes" id="UP001304895">
    <property type="component" value="Unassembled WGS sequence"/>
</dbReference>
<evidence type="ECO:0000256" key="1">
    <source>
        <dbReference type="SAM" id="MobiDB-lite"/>
    </source>
</evidence>
<gene>
    <name evidence="2" type="ORF">BT67DRAFT_128560</name>
</gene>
<dbReference type="AlphaFoldDB" id="A0AAN6ZGA0"/>
<reference evidence="2" key="1">
    <citation type="journal article" date="2023" name="Mol. Phylogenet. Evol.">
        <title>Genome-scale phylogeny and comparative genomics of the fungal order Sordariales.</title>
        <authorList>
            <person name="Hensen N."/>
            <person name="Bonometti L."/>
            <person name="Westerberg I."/>
            <person name="Brannstrom I.O."/>
            <person name="Guillou S."/>
            <person name="Cros-Aarteil S."/>
            <person name="Calhoun S."/>
            <person name="Haridas S."/>
            <person name="Kuo A."/>
            <person name="Mondo S."/>
            <person name="Pangilinan J."/>
            <person name="Riley R."/>
            <person name="LaButti K."/>
            <person name="Andreopoulos B."/>
            <person name="Lipzen A."/>
            <person name="Chen C."/>
            <person name="Yan M."/>
            <person name="Daum C."/>
            <person name="Ng V."/>
            <person name="Clum A."/>
            <person name="Steindorff A."/>
            <person name="Ohm R.A."/>
            <person name="Martin F."/>
            <person name="Silar P."/>
            <person name="Natvig D.O."/>
            <person name="Lalanne C."/>
            <person name="Gautier V."/>
            <person name="Ament-Velasquez S.L."/>
            <person name="Kruys A."/>
            <person name="Hutchinson M.I."/>
            <person name="Powell A.J."/>
            <person name="Barry K."/>
            <person name="Miller A.N."/>
            <person name="Grigoriev I.V."/>
            <person name="Debuchy R."/>
            <person name="Gladieux P."/>
            <person name="Hiltunen Thoren M."/>
            <person name="Johannesson H."/>
        </authorList>
    </citation>
    <scope>NUCLEOTIDE SEQUENCE</scope>
    <source>
        <strain evidence="2">CBS 123565</strain>
    </source>
</reference>
<name>A0AAN6ZGA0_9PEZI</name>
<organism evidence="2 3">
    <name type="scientific">Trichocladium antarcticum</name>
    <dbReference type="NCBI Taxonomy" id="1450529"/>
    <lineage>
        <taxon>Eukaryota</taxon>
        <taxon>Fungi</taxon>
        <taxon>Dikarya</taxon>
        <taxon>Ascomycota</taxon>
        <taxon>Pezizomycotina</taxon>
        <taxon>Sordariomycetes</taxon>
        <taxon>Sordariomycetidae</taxon>
        <taxon>Sordariales</taxon>
        <taxon>Chaetomiaceae</taxon>
        <taxon>Trichocladium</taxon>
    </lineage>
</organism>
<proteinExistence type="predicted"/>
<evidence type="ECO:0000313" key="2">
    <source>
        <dbReference type="EMBL" id="KAK4138035.1"/>
    </source>
</evidence>
<keyword evidence="3" id="KW-1185">Reference proteome</keyword>
<evidence type="ECO:0000313" key="3">
    <source>
        <dbReference type="Proteomes" id="UP001304895"/>
    </source>
</evidence>